<protein>
    <submittedName>
        <fullName evidence="2">Uncharacterized protein</fullName>
    </submittedName>
</protein>
<reference evidence="2" key="1">
    <citation type="journal article" date="2022" name="bioRxiv">
        <title>Sequencing and chromosome-scale assembly of the giantPleurodeles waltlgenome.</title>
        <authorList>
            <person name="Brown T."/>
            <person name="Elewa A."/>
            <person name="Iarovenko S."/>
            <person name="Subramanian E."/>
            <person name="Araus A.J."/>
            <person name="Petzold A."/>
            <person name="Susuki M."/>
            <person name="Suzuki K.-i.T."/>
            <person name="Hayashi T."/>
            <person name="Toyoda A."/>
            <person name="Oliveira C."/>
            <person name="Osipova E."/>
            <person name="Leigh N.D."/>
            <person name="Simon A."/>
            <person name="Yun M.H."/>
        </authorList>
    </citation>
    <scope>NUCLEOTIDE SEQUENCE</scope>
    <source>
        <strain evidence="2">20211129_DDA</strain>
        <tissue evidence="2">Liver</tissue>
    </source>
</reference>
<sequence>MTSRSSATRRQGRESQRGASALEIQDKLRFPFSATVQRLTGNPGSHGTCRGQALPAPSPDALRCRTMGRRLRQGLRSPPTRGLPFTTLWLRVIQLRHARRSALPPGRRLVCVCVGVARRGPGVREGIRWPAPPRS</sequence>
<feature type="region of interest" description="Disordered" evidence="1">
    <location>
        <begin position="40"/>
        <end position="61"/>
    </location>
</feature>
<gene>
    <name evidence="2" type="ORF">NDU88_002160</name>
</gene>
<feature type="region of interest" description="Disordered" evidence="1">
    <location>
        <begin position="1"/>
        <end position="20"/>
    </location>
</feature>
<organism evidence="2 3">
    <name type="scientific">Pleurodeles waltl</name>
    <name type="common">Iberian ribbed newt</name>
    <dbReference type="NCBI Taxonomy" id="8319"/>
    <lineage>
        <taxon>Eukaryota</taxon>
        <taxon>Metazoa</taxon>
        <taxon>Chordata</taxon>
        <taxon>Craniata</taxon>
        <taxon>Vertebrata</taxon>
        <taxon>Euteleostomi</taxon>
        <taxon>Amphibia</taxon>
        <taxon>Batrachia</taxon>
        <taxon>Caudata</taxon>
        <taxon>Salamandroidea</taxon>
        <taxon>Salamandridae</taxon>
        <taxon>Pleurodelinae</taxon>
        <taxon>Pleurodeles</taxon>
    </lineage>
</organism>
<evidence type="ECO:0000313" key="3">
    <source>
        <dbReference type="Proteomes" id="UP001066276"/>
    </source>
</evidence>
<dbReference type="AlphaFoldDB" id="A0AAV7MLU8"/>
<evidence type="ECO:0000313" key="2">
    <source>
        <dbReference type="EMBL" id="KAJ1104751.1"/>
    </source>
</evidence>
<name>A0AAV7MLU8_PLEWA</name>
<dbReference type="Proteomes" id="UP001066276">
    <property type="component" value="Chromosome 9"/>
</dbReference>
<dbReference type="EMBL" id="JANPWB010000013">
    <property type="protein sequence ID" value="KAJ1104751.1"/>
    <property type="molecule type" value="Genomic_DNA"/>
</dbReference>
<evidence type="ECO:0000256" key="1">
    <source>
        <dbReference type="SAM" id="MobiDB-lite"/>
    </source>
</evidence>
<keyword evidence="3" id="KW-1185">Reference proteome</keyword>
<proteinExistence type="predicted"/>
<comment type="caution">
    <text evidence="2">The sequence shown here is derived from an EMBL/GenBank/DDBJ whole genome shotgun (WGS) entry which is preliminary data.</text>
</comment>
<accession>A0AAV7MLU8</accession>